<dbReference type="GO" id="GO:0015187">
    <property type="term" value="F:glycine transmembrane transporter activity"/>
    <property type="evidence" value="ECO:0007669"/>
    <property type="project" value="TreeGrafter"/>
</dbReference>
<dbReference type="SUPFAM" id="SSF103506">
    <property type="entry name" value="Mitochondrial carrier"/>
    <property type="match status" value="1"/>
</dbReference>
<dbReference type="PANTHER" id="PTHR46181">
    <property type="entry name" value="MITOCHONDRIAL GLYCINE TRANSPORTER"/>
    <property type="match status" value="1"/>
</dbReference>
<evidence type="ECO:0008006" key="7">
    <source>
        <dbReference type="Google" id="ProtNLM"/>
    </source>
</evidence>
<keyword evidence="3" id="KW-0472">Membrane</keyword>
<evidence type="ECO:0000256" key="3">
    <source>
        <dbReference type="ARBA" id="ARBA00023136"/>
    </source>
</evidence>
<dbReference type="AlphaFoldDB" id="A0A835YQR9"/>
<reference evidence="5" key="1">
    <citation type="submission" date="2021-02" db="EMBL/GenBank/DDBJ databases">
        <title>First Annotated Genome of the Yellow-green Alga Tribonema minus.</title>
        <authorList>
            <person name="Mahan K.M."/>
        </authorList>
    </citation>
    <scope>NUCLEOTIDE SEQUENCE</scope>
    <source>
        <strain evidence="5">UTEX B ZZ1240</strain>
    </source>
</reference>
<comment type="caution">
    <text evidence="5">The sequence shown here is derived from an EMBL/GenBank/DDBJ whole genome shotgun (WGS) entry which is preliminary data.</text>
</comment>
<dbReference type="Proteomes" id="UP000664859">
    <property type="component" value="Unassembled WGS sequence"/>
</dbReference>
<organism evidence="5 6">
    <name type="scientific">Tribonema minus</name>
    <dbReference type="NCBI Taxonomy" id="303371"/>
    <lineage>
        <taxon>Eukaryota</taxon>
        <taxon>Sar</taxon>
        <taxon>Stramenopiles</taxon>
        <taxon>Ochrophyta</taxon>
        <taxon>PX clade</taxon>
        <taxon>Xanthophyceae</taxon>
        <taxon>Tribonematales</taxon>
        <taxon>Tribonemataceae</taxon>
        <taxon>Tribonema</taxon>
    </lineage>
</organism>
<dbReference type="Pfam" id="PF00153">
    <property type="entry name" value="Mito_carr"/>
    <property type="match status" value="1"/>
</dbReference>
<keyword evidence="6" id="KW-1185">Reference proteome</keyword>
<keyword evidence="2" id="KW-0812">Transmembrane</keyword>
<dbReference type="InterPro" id="IPR023395">
    <property type="entry name" value="MCP_dom_sf"/>
</dbReference>
<dbReference type="EMBL" id="JAFCMP010000446">
    <property type="protein sequence ID" value="KAG5179685.1"/>
    <property type="molecule type" value="Genomic_DNA"/>
</dbReference>
<dbReference type="InterPro" id="IPR018108">
    <property type="entry name" value="MCP_transmembrane"/>
</dbReference>
<accession>A0A835YQR9</accession>
<dbReference type="OrthoDB" id="44467at2759"/>
<evidence type="ECO:0000256" key="2">
    <source>
        <dbReference type="ARBA" id="ARBA00022692"/>
    </source>
</evidence>
<evidence type="ECO:0000313" key="6">
    <source>
        <dbReference type="Proteomes" id="UP000664859"/>
    </source>
</evidence>
<dbReference type="GO" id="GO:1904983">
    <property type="term" value="P:glycine import into mitochondrion"/>
    <property type="evidence" value="ECO:0007669"/>
    <property type="project" value="TreeGrafter"/>
</dbReference>
<proteinExistence type="predicted"/>
<name>A0A835YQR9_9STRA</name>
<comment type="subcellular location">
    <subcellularLocation>
        <location evidence="1">Membrane</location>
        <topology evidence="1">Multi-pass membrane protein</topology>
    </subcellularLocation>
</comment>
<evidence type="ECO:0000313" key="5">
    <source>
        <dbReference type="EMBL" id="KAG5179685.1"/>
    </source>
</evidence>
<dbReference type="PANTHER" id="PTHR46181:SF3">
    <property type="entry name" value="MITOCHONDRIAL GLYCINE TRANSPORTER"/>
    <property type="match status" value="1"/>
</dbReference>
<protein>
    <recommendedName>
        <fullName evidence="7">Mitochondrial carrier protein</fullName>
    </recommendedName>
</protein>
<feature type="region of interest" description="Disordered" evidence="4">
    <location>
        <begin position="218"/>
        <end position="250"/>
    </location>
</feature>
<dbReference type="GO" id="GO:0005739">
    <property type="term" value="C:mitochondrion"/>
    <property type="evidence" value="ECO:0007669"/>
    <property type="project" value="TreeGrafter"/>
</dbReference>
<dbReference type="GO" id="GO:0016020">
    <property type="term" value="C:membrane"/>
    <property type="evidence" value="ECO:0007669"/>
    <property type="project" value="UniProtKB-SubCell"/>
</dbReference>
<sequence>MPIARDAVPEHPRVAHFLAGSCAGAINAIFMNPATAAKYALWSSNPTMRYRQVVARMWRDGRLAPFLKGVSATLARDMVFGGAFALLRYKLPALLGYDAASPAASDAQRNTSSGGGGGGRRSAFVTDLIAASAATMLSSPFNYVRNIKYGLPASAPPARDAEILSHLATKIMRRRSGLLPALSLVQQRLRLGWGTLRAGLGMAVGARLYAALQQLAERGDGGGGAQQQQQRQQQRRQQQQPVGSSAPPPR</sequence>
<gene>
    <name evidence="5" type="ORF">JKP88DRAFT_200939</name>
</gene>
<evidence type="ECO:0000256" key="1">
    <source>
        <dbReference type="ARBA" id="ARBA00004141"/>
    </source>
</evidence>
<feature type="compositionally biased region" description="Low complexity" evidence="4">
    <location>
        <begin position="226"/>
        <end position="240"/>
    </location>
</feature>
<dbReference type="Gene3D" id="1.50.40.10">
    <property type="entry name" value="Mitochondrial carrier domain"/>
    <property type="match status" value="1"/>
</dbReference>
<evidence type="ECO:0000256" key="4">
    <source>
        <dbReference type="SAM" id="MobiDB-lite"/>
    </source>
</evidence>